<dbReference type="InterPro" id="IPR036282">
    <property type="entry name" value="Glutathione-S-Trfase_C_sf"/>
</dbReference>
<evidence type="ECO:0000313" key="4">
    <source>
        <dbReference type="Proteomes" id="UP000000759"/>
    </source>
</evidence>
<dbReference type="PANTHER" id="PTHR43968:SF6">
    <property type="entry name" value="GLUTATHIONE S-TRANSFERASE OMEGA"/>
    <property type="match status" value="1"/>
</dbReference>
<dbReference type="InterPro" id="IPR004045">
    <property type="entry name" value="Glutathione_S-Trfase_N"/>
</dbReference>
<dbReference type="CDD" id="cd00299">
    <property type="entry name" value="GST_C_family"/>
    <property type="match status" value="1"/>
</dbReference>
<dbReference type="Gene3D" id="1.20.1050.10">
    <property type="match status" value="1"/>
</dbReference>
<dbReference type="InParanoid" id="B7FPQ6"/>
<keyword evidence="1" id="KW-0732">Signal</keyword>
<dbReference type="STRING" id="556484.B7FPQ6"/>
<protein>
    <recommendedName>
        <fullName evidence="2">GST C-terminal domain-containing protein</fullName>
    </recommendedName>
</protein>
<proteinExistence type="predicted"/>
<gene>
    <name evidence="3" type="ORF">PHATRDRAFT_31925</name>
</gene>
<dbReference type="KEGG" id="pti:PHATRDRAFT_31925"/>
<dbReference type="Gene3D" id="3.40.30.10">
    <property type="entry name" value="Glutaredoxin"/>
    <property type="match status" value="1"/>
</dbReference>
<dbReference type="SUPFAM" id="SSF47616">
    <property type="entry name" value="GST C-terminal domain-like"/>
    <property type="match status" value="1"/>
</dbReference>
<evidence type="ECO:0000259" key="2">
    <source>
        <dbReference type="PROSITE" id="PS50405"/>
    </source>
</evidence>
<reference evidence="3 4" key="1">
    <citation type="journal article" date="2008" name="Nature">
        <title>The Phaeodactylum genome reveals the evolutionary history of diatom genomes.</title>
        <authorList>
            <person name="Bowler C."/>
            <person name="Allen A.E."/>
            <person name="Badger J.H."/>
            <person name="Grimwood J."/>
            <person name="Jabbari K."/>
            <person name="Kuo A."/>
            <person name="Maheswari U."/>
            <person name="Martens C."/>
            <person name="Maumus F."/>
            <person name="Otillar R.P."/>
            <person name="Rayko E."/>
            <person name="Salamov A."/>
            <person name="Vandepoele K."/>
            <person name="Beszteri B."/>
            <person name="Gruber A."/>
            <person name="Heijde M."/>
            <person name="Katinka M."/>
            <person name="Mock T."/>
            <person name="Valentin K."/>
            <person name="Verret F."/>
            <person name="Berges J.A."/>
            <person name="Brownlee C."/>
            <person name="Cadoret J.P."/>
            <person name="Chiovitti A."/>
            <person name="Choi C.J."/>
            <person name="Coesel S."/>
            <person name="De Martino A."/>
            <person name="Detter J.C."/>
            <person name="Durkin C."/>
            <person name="Falciatore A."/>
            <person name="Fournet J."/>
            <person name="Haruta M."/>
            <person name="Huysman M.J."/>
            <person name="Jenkins B.D."/>
            <person name="Jiroutova K."/>
            <person name="Jorgensen R.E."/>
            <person name="Joubert Y."/>
            <person name="Kaplan A."/>
            <person name="Kroger N."/>
            <person name="Kroth P.G."/>
            <person name="La Roche J."/>
            <person name="Lindquist E."/>
            <person name="Lommer M."/>
            <person name="Martin-Jezequel V."/>
            <person name="Lopez P.J."/>
            <person name="Lucas S."/>
            <person name="Mangogna M."/>
            <person name="McGinnis K."/>
            <person name="Medlin L.K."/>
            <person name="Montsant A."/>
            <person name="Oudot-Le Secq M.P."/>
            <person name="Napoli C."/>
            <person name="Obornik M."/>
            <person name="Parker M.S."/>
            <person name="Petit J.L."/>
            <person name="Porcel B.M."/>
            <person name="Poulsen N."/>
            <person name="Robison M."/>
            <person name="Rychlewski L."/>
            <person name="Rynearson T.A."/>
            <person name="Schmutz J."/>
            <person name="Shapiro H."/>
            <person name="Siaut M."/>
            <person name="Stanley M."/>
            <person name="Sussman M.R."/>
            <person name="Taylor A.R."/>
            <person name="Vardi A."/>
            <person name="von Dassow P."/>
            <person name="Vyverman W."/>
            <person name="Willis A."/>
            <person name="Wyrwicz L.S."/>
            <person name="Rokhsar D.S."/>
            <person name="Weissenbach J."/>
            <person name="Armbrust E.V."/>
            <person name="Green B.R."/>
            <person name="Van de Peer Y."/>
            <person name="Grigoriev I.V."/>
        </authorList>
    </citation>
    <scope>NUCLEOTIDE SEQUENCE [LARGE SCALE GENOMIC DNA]</scope>
    <source>
        <strain evidence="3 4">CCAP 1055/1</strain>
    </source>
</reference>
<accession>B7FPQ6</accession>
<dbReference type="GO" id="GO:0005737">
    <property type="term" value="C:cytoplasm"/>
    <property type="evidence" value="ECO:0007669"/>
    <property type="project" value="TreeGrafter"/>
</dbReference>
<dbReference type="HOGENOM" id="CLU_1191896_0_0_1"/>
<dbReference type="PROSITE" id="PS50405">
    <property type="entry name" value="GST_CTER"/>
    <property type="match status" value="1"/>
</dbReference>
<feature type="domain" description="GST C-terminal" evidence="2">
    <location>
        <begin position="72"/>
        <end position="204"/>
    </location>
</feature>
<sequence>MAPFLSICRLLFVPLMSFTLIDLANKPAEFETKYATVSDERSKVPLLEHNGKIIIESEVVAKYVAVNIVGKNDIDLLGDDSEVEGFLKVWQPVQLAFTNTLRAKNDDEVKVAIDSFFQSIEELENYLDPTTVFVCKSFSLAECLVAPWVHRMFLTLEHFRNIKLGNMLTPYPRTALWMTAVRDRPSVQASAIPMDKLLPSYRKFFVTYVTPGAPAASAESAL</sequence>
<name>B7FPQ6_PHATC</name>
<feature type="chain" id="PRO_5002855256" description="GST C-terminal domain-containing protein" evidence="1">
    <location>
        <begin position="24"/>
        <end position="222"/>
    </location>
</feature>
<dbReference type="InterPro" id="IPR010987">
    <property type="entry name" value="Glutathione-S-Trfase_C-like"/>
</dbReference>
<dbReference type="RefSeq" id="XP_002176752.1">
    <property type="nucleotide sequence ID" value="XM_002176716.1"/>
</dbReference>
<dbReference type="EMBL" id="CM000605">
    <property type="protein sequence ID" value="EEC51215.1"/>
    <property type="molecule type" value="Genomic_DNA"/>
</dbReference>
<dbReference type="PaxDb" id="2850-Phatr31925"/>
<reference evidence="4" key="2">
    <citation type="submission" date="2008-08" db="EMBL/GenBank/DDBJ databases">
        <authorList>
            <consortium name="Diatom Consortium"/>
            <person name="Grigoriev I."/>
            <person name="Grimwood J."/>
            <person name="Kuo A."/>
            <person name="Otillar R.P."/>
            <person name="Salamov A."/>
            <person name="Detter J.C."/>
            <person name="Lindquist E."/>
            <person name="Shapiro H."/>
            <person name="Lucas S."/>
            <person name="Glavina del Rio T."/>
            <person name="Pitluck S."/>
            <person name="Rokhsar D."/>
            <person name="Bowler C."/>
        </authorList>
    </citation>
    <scope>GENOME REANNOTATION</scope>
    <source>
        <strain evidence="4">CCAP 1055/1</strain>
    </source>
</reference>
<dbReference type="Proteomes" id="UP000000759">
    <property type="component" value="Chromosome 1"/>
</dbReference>
<evidence type="ECO:0000313" key="3">
    <source>
        <dbReference type="EMBL" id="EEC51215.1"/>
    </source>
</evidence>
<organism evidence="3 4">
    <name type="scientific">Phaeodactylum tricornutum (strain CCAP 1055/1)</name>
    <dbReference type="NCBI Taxonomy" id="556484"/>
    <lineage>
        <taxon>Eukaryota</taxon>
        <taxon>Sar</taxon>
        <taxon>Stramenopiles</taxon>
        <taxon>Ochrophyta</taxon>
        <taxon>Bacillariophyta</taxon>
        <taxon>Bacillariophyceae</taxon>
        <taxon>Bacillariophycidae</taxon>
        <taxon>Naviculales</taxon>
        <taxon>Phaeodactylaceae</taxon>
        <taxon>Phaeodactylum</taxon>
    </lineage>
</organism>
<dbReference type="AlphaFoldDB" id="B7FPQ6"/>
<dbReference type="Pfam" id="PF02798">
    <property type="entry name" value="GST_N"/>
    <property type="match status" value="1"/>
</dbReference>
<evidence type="ECO:0000256" key="1">
    <source>
        <dbReference type="SAM" id="SignalP"/>
    </source>
</evidence>
<dbReference type="GeneID" id="7196493"/>
<dbReference type="PANTHER" id="PTHR43968">
    <property type="match status" value="1"/>
</dbReference>
<feature type="signal peptide" evidence="1">
    <location>
        <begin position="1"/>
        <end position="23"/>
    </location>
</feature>
<dbReference type="InterPro" id="IPR050983">
    <property type="entry name" value="GST_Omega/HSP26"/>
</dbReference>
<dbReference type="Pfam" id="PF13410">
    <property type="entry name" value="GST_C_2"/>
    <property type="match status" value="1"/>
</dbReference>
<keyword evidence="4" id="KW-1185">Reference proteome</keyword>
<dbReference type="OrthoDB" id="202518at2759"/>